<keyword evidence="2" id="KW-0238">DNA-binding</keyword>
<evidence type="ECO:0000313" key="6">
    <source>
        <dbReference type="Proteomes" id="UP000199158"/>
    </source>
</evidence>
<protein>
    <submittedName>
        <fullName evidence="5">Transcriptional regulator, GntR family</fullName>
    </submittedName>
</protein>
<dbReference type="GO" id="GO:0045892">
    <property type="term" value="P:negative regulation of DNA-templated transcription"/>
    <property type="evidence" value="ECO:0007669"/>
    <property type="project" value="TreeGrafter"/>
</dbReference>
<dbReference type="InterPro" id="IPR036390">
    <property type="entry name" value="WH_DNA-bd_sf"/>
</dbReference>
<dbReference type="Proteomes" id="UP000199158">
    <property type="component" value="Unassembled WGS sequence"/>
</dbReference>
<feature type="domain" description="HTH gntR-type" evidence="4">
    <location>
        <begin position="2"/>
        <end position="70"/>
    </location>
</feature>
<dbReference type="GO" id="GO:0003677">
    <property type="term" value="F:DNA binding"/>
    <property type="evidence" value="ECO:0007669"/>
    <property type="project" value="UniProtKB-KW"/>
</dbReference>
<evidence type="ECO:0000256" key="2">
    <source>
        <dbReference type="ARBA" id="ARBA00023125"/>
    </source>
</evidence>
<dbReference type="Pfam" id="PF00392">
    <property type="entry name" value="GntR"/>
    <property type="match status" value="1"/>
</dbReference>
<dbReference type="SMART" id="SM00345">
    <property type="entry name" value="HTH_GNTR"/>
    <property type="match status" value="1"/>
</dbReference>
<accession>A0A1H7ZTL3</accession>
<dbReference type="RefSeq" id="WP_092751952.1">
    <property type="nucleotide sequence ID" value="NZ_FOCG01000001.1"/>
</dbReference>
<dbReference type="InterPro" id="IPR028978">
    <property type="entry name" value="Chorismate_lyase_/UTRA_dom_sf"/>
</dbReference>
<dbReference type="PANTHER" id="PTHR44846">
    <property type="entry name" value="MANNOSYL-D-GLYCERATE TRANSPORT/METABOLISM SYSTEM REPRESSOR MNGR-RELATED"/>
    <property type="match status" value="1"/>
</dbReference>
<dbReference type="OrthoDB" id="457376at2"/>
<dbReference type="AlphaFoldDB" id="A0A1H7ZTL3"/>
<gene>
    <name evidence="5" type="ORF">SAMN05216180_0848</name>
</gene>
<dbReference type="SUPFAM" id="SSF64288">
    <property type="entry name" value="Chorismate lyase-like"/>
    <property type="match status" value="1"/>
</dbReference>
<dbReference type="InterPro" id="IPR050679">
    <property type="entry name" value="Bact_HTH_transcr_reg"/>
</dbReference>
<dbReference type="InterPro" id="IPR011663">
    <property type="entry name" value="UTRA"/>
</dbReference>
<keyword evidence="1" id="KW-0805">Transcription regulation</keyword>
<dbReference type="PRINTS" id="PR00035">
    <property type="entry name" value="HTHGNTR"/>
</dbReference>
<evidence type="ECO:0000313" key="5">
    <source>
        <dbReference type="EMBL" id="SEM61134.1"/>
    </source>
</evidence>
<dbReference type="InterPro" id="IPR000524">
    <property type="entry name" value="Tscrpt_reg_HTH_GntR"/>
</dbReference>
<dbReference type="Gene3D" id="1.10.10.10">
    <property type="entry name" value="Winged helix-like DNA-binding domain superfamily/Winged helix DNA-binding domain"/>
    <property type="match status" value="1"/>
</dbReference>
<keyword evidence="3" id="KW-0804">Transcription</keyword>
<keyword evidence="6" id="KW-1185">Reference proteome</keyword>
<dbReference type="SMART" id="SM00866">
    <property type="entry name" value="UTRA"/>
    <property type="match status" value="1"/>
</dbReference>
<dbReference type="SUPFAM" id="SSF46785">
    <property type="entry name" value="Winged helix' DNA-binding domain"/>
    <property type="match status" value="1"/>
</dbReference>
<organism evidence="5 6">
    <name type="scientific">Hydrogenoanaerobacterium saccharovorans</name>
    <dbReference type="NCBI Taxonomy" id="474960"/>
    <lineage>
        <taxon>Bacteria</taxon>
        <taxon>Bacillati</taxon>
        <taxon>Bacillota</taxon>
        <taxon>Clostridia</taxon>
        <taxon>Eubacteriales</taxon>
        <taxon>Oscillospiraceae</taxon>
        <taxon>Hydrogenoanaerobacterium</taxon>
    </lineage>
</organism>
<dbReference type="PANTHER" id="PTHR44846:SF1">
    <property type="entry name" value="MANNOSYL-D-GLYCERATE TRANSPORT_METABOLISM SYSTEM REPRESSOR MNGR-RELATED"/>
    <property type="match status" value="1"/>
</dbReference>
<sequence>MKALHLQAEDFLMERIHSGQWPPGTQIPPETELAAELGVSRPTIRQAMARLVSNGYLVRIKGRGSFVKQSKLLHRSTSMLSSYRMESERQGLRISTQVLCLKTEYAKEDAMRNLNLTGKAKVSVLTRLRRINGYNGDRPVVLTTVHVPFNRFPELQDMDFTQISLYEALEQKGLYVKHASRELEAIMPQPEIAELLQISQFEPVLLIRSIGKLSNGTPIEYSESYYPAGCSKFQIETDR</sequence>
<dbReference type="STRING" id="474960.SAMN05216180_0848"/>
<name>A0A1H7ZTL3_9FIRM</name>
<evidence type="ECO:0000256" key="1">
    <source>
        <dbReference type="ARBA" id="ARBA00023015"/>
    </source>
</evidence>
<dbReference type="PROSITE" id="PS50949">
    <property type="entry name" value="HTH_GNTR"/>
    <property type="match status" value="1"/>
</dbReference>
<evidence type="ECO:0000256" key="3">
    <source>
        <dbReference type="ARBA" id="ARBA00023163"/>
    </source>
</evidence>
<dbReference type="CDD" id="cd07377">
    <property type="entry name" value="WHTH_GntR"/>
    <property type="match status" value="1"/>
</dbReference>
<dbReference type="InterPro" id="IPR036388">
    <property type="entry name" value="WH-like_DNA-bd_sf"/>
</dbReference>
<evidence type="ECO:0000259" key="4">
    <source>
        <dbReference type="PROSITE" id="PS50949"/>
    </source>
</evidence>
<proteinExistence type="predicted"/>
<dbReference type="Pfam" id="PF07702">
    <property type="entry name" value="UTRA"/>
    <property type="match status" value="1"/>
</dbReference>
<reference evidence="5 6" key="1">
    <citation type="submission" date="2016-10" db="EMBL/GenBank/DDBJ databases">
        <authorList>
            <person name="de Groot N.N."/>
        </authorList>
    </citation>
    <scope>NUCLEOTIDE SEQUENCE [LARGE SCALE GENOMIC DNA]</scope>
    <source>
        <strain evidence="5 6">CGMCC 1.5070</strain>
    </source>
</reference>
<dbReference type="GO" id="GO:0003700">
    <property type="term" value="F:DNA-binding transcription factor activity"/>
    <property type="evidence" value="ECO:0007669"/>
    <property type="project" value="InterPro"/>
</dbReference>
<dbReference type="EMBL" id="FOCG01000001">
    <property type="protein sequence ID" value="SEM61134.1"/>
    <property type="molecule type" value="Genomic_DNA"/>
</dbReference>
<dbReference type="Gene3D" id="3.40.1410.10">
    <property type="entry name" value="Chorismate lyase-like"/>
    <property type="match status" value="1"/>
</dbReference>